<keyword evidence="2" id="KW-1185">Reference proteome</keyword>
<accession>A0ABD2YBU0</accession>
<dbReference type="Proteomes" id="UP001630127">
    <property type="component" value="Unassembled WGS sequence"/>
</dbReference>
<dbReference type="AlphaFoldDB" id="A0ABD2YBU0"/>
<evidence type="ECO:0000313" key="1">
    <source>
        <dbReference type="EMBL" id="KAL3504458.1"/>
    </source>
</evidence>
<reference evidence="1 2" key="1">
    <citation type="submission" date="2024-11" db="EMBL/GenBank/DDBJ databases">
        <title>A near-complete genome assembly of Cinchona calisaya.</title>
        <authorList>
            <person name="Lian D.C."/>
            <person name="Zhao X.W."/>
            <person name="Wei L."/>
        </authorList>
    </citation>
    <scope>NUCLEOTIDE SEQUENCE [LARGE SCALE GENOMIC DNA]</scope>
    <source>
        <tissue evidence="1">Nenye</tissue>
    </source>
</reference>
<evidence type="ECO:0000313" key="2">
    <source>
        <dbReference type="Proteomes" id="UP001630127"/>
    </source>
</evidence>
<comment type="caution">
    <text evidence="1">The sequence shown here is derived from an EMBL/GenBank/DDBJ whole genome shotgun (WGS) entry which is preliminary data.</text>
</comment>
<organism evidence="1 2">
    <name type="scientific">Cinchona calisaya</name>
    <dbReference type="NCBI Taxonomy" id="153742"/>
    <lineage>
        <taxon>Eukaryota</taxon>
        <taxon>Viridiplantae</taxon>
        <taxon>Streptophyta</taxon>
        <taxon>Embryophyta</taxon>
        <taxon>Tracheophyta</taxon>
        <taxon>Spermatophyta</taxon>
        <taxon>Magnoliopsida</taxon>
        <taxon>eudicotyledons</taxon>
        <taxon>Gunneridae</taxon>
        <taxon>Pentapetalae</taxon>
        <taxon>asterids</taxon>
        <taxon>lamiids</taxon>
        <taxon>Gentianales</taxon>
        <taxon>Rubiaceae</taxon>
        <taxon>Cinchonoideae</taxon>
        <taxon>Cinchoneae</taxon>
        <taxon>Cinchona</taxon>
    </lineage>
</organism>
<gene>
    <name evidence="1" type="ORF">ACH5RR_034299</name>
</gene>
<sequence>MSVQVKNNTCKAAKGCWMLDRMAVPTPWSVFGLVVIRLKWLKPWEFMEPQELQHSIRQKKVEGDANRIVDVWFKKIRDLPNLAAAFHDVNGHVILLDPGSRKVTYKGWPCREE</sequence>
<protein>
    <submittedName>
        <fullName evidence="1">Uncharacterized protein</fullName>
    </submittedName>
</protein>
<dbReference type="EMBL" id="JBJUIK010000014">
    <property type="protein sequence ID" value="KAL3504458.1"/>
    <property type="molecule type" value="Genomic_DNA"/>
</dbReference>
<name>A0ABD2YBU0_9GENT</name>
<proteinExistence type="predicted"/>